<evidence type="ECO:0000256" key="4">
    <source>
        <dbReference type="ARBA" id="ARBA00022792"/>
    </source>
</evidence>
<dbReference type="GO" id="GO:0000001">
    <property type="term" value="P:mitochondrion inheritance"/>
    <property type="evidence" value="ECO:0007669"/>
    <property type="project" value="InterPro"/>
</dbReference>
<dbReference type="InterPro" id="IPR012571">
    <property type="entry name" value="Mdm31/Mdm32"/>
</dbReference>
<evidence type="ECO:0000256" key="7">
    <source>
        <dbReference type="ARBA" id="ARBA00023128"/>
    </source>
</evidence>
<evidence type="ECO:0000256" key="3">
    <source>
        <dbReference type="ARBA" id="ARBA00022692"/>
    </source>
</evidence>
<evidence type="ECO:0000256" key="5">
    <source>
        <dbReference type="ARBA" id="ARBA00022946"/>
    </source>
</evidence>
<keyword evidence="7" id="KW-0496">Mitochondrion</keyword>
<comment type="caution">
    <text evidence="11">The sequence shown here is derived from an EMBL/GenBank/DDBJ whole genome shotgun (WGS) entry which is preliminary data.</text>
</comment>
<evidence type="ECO:0000256" key="9">
    <source>
        <dbReference type="ARBA" id="ARBA00025191"/>
    </source>
</evidence>
<organism evidence="11 12">
    <name type="scientific">Paraglomus brasilianum</name>
    <dbReference type="NCBI Taxonomy" id="144538"/>
    <lineage>
        <taxon>Eukaryota</taxon>
        <taxon>Fungi</taxon>
        <taxon>Fungi incertae sedis</taxon>
        <taxon>Mucoromycota</taxon>
        <taxon>Glomeromycotina</taxon>
        <taxon>Glomeromycetes</taxon>
        <taxon>Paraglomerales</taxon>
        <taxon>Paraglomeraceae</taxon>
        <taxon>Paraglomus</taxon>
    </lineage>
</organism>
<accession>A0A9N8VQZ0</accession>
<dbReference type="PANTHER" id="PTHR31068">
    <property type="entry name" value="MITOCHONDRIAL DISTRIBUTION AND MORPHOLOGY PROTEIN 31"/>
    <property type="match status" value="1"/>
</dbReference>
<keyword evidence="4" id="KW-0999">Mitochondrion inner membrane</keyword>
<comment type="similarity">
    <text evidence="2">Belongs to the MDM31/MDM32 family.</text>
</comment>
<dbReference type="GO" id="GO:0007005">
    <property type="term" value="P:mitochondrion organization"/>
    <property type="evidence" value="ECO:0007669"/>
    <property type="project" value="InterPro"/>
</dbReference>
<gene>
    <name evidence="11" type="ORF">PBRASI_LOCUS360</name>
</gene>
<dbReference type="GO" id="GO:0005743">
    <property type="term" value="C:mitochondrial inner membrane"/>
    <property type="evidence" value="ECO:0007669"/>
    <property type="project" value="UniProtKB-SubCell"/>
</dbReference>
<dbReference type="AlphaFoldDB" id="A0A9N8VQZ0"/>
<protein>
    <submittedName>
        <fullName evidence="11">1639_t:CDS:1</fullName>
    </submittedName>
</protein>
<dbReference type="OrthoDB" id="17678at2759"/>
<dbReference type="Pfam" id="PF08118">
    <property type="entry name" value="MDM31_MDM32"/>
    <property type="match status" value="1"/>
</dbReference>
<evidence type="ECO:0000313" key="12">
    <source>
        <dbReference type="Proteomes" id="UP000789739"/>
    </source>
</evidence>
<keyword evidence="12" id="KW-1185">Reference proteome</keyword>
<feature type="transmembrane region" description="Helical" evidence="10">
    <location>
        <begin position="7"/>
        <end position="32"/>
    </location>
</feature>
<keyword evidence="6 10" id="KW-1133">Transmembrane helix</keyword>
<keyword evidence="5" id="KW-0809">Transit peptide</keyword>
<comment type="subcellular location">
    <subcellularLocation>
        <location evidence="1">Mitochondrion inner membrane</location>
    </subcellularLocation>
</comment>
<keyword evidence="3 10" id="KW-0812">Transmembrane</keyword>
<evidence type="ECO:0000256" key="2">
    <source>
        <dbReference type="ARBA" id="ARBA00005687"/>
    </source>
</evidence>
<dbReference type="EMBL" id="CAJVPI010000017">
    <property type="protein sequence ID" value="CAG8456769.1"/>
    <property type="molecule type" value="Genomic_DNA"/>
</dbReference>
<reference evidence="11" key="1">
    <citation type="submission" date="2021-06" db="EMBL/GenBank/DDBJ databases">
        <authorList>
            <person name="Kallberg Y."/>
            <person name="Tangrot J."/>
            <person name="Rosling A."/>
        </authorList>
    </citation>
    <scope>NUCLEOTIDE SEQUENCE</scope>
    <source>
        <strain evidence="11">BR232B</strain>
    </source>
</reference>
<evidence type="ECO:0000256" key="1">
    <source>
        <dbReference type="ARBA" id="ARBA00004273"/>
    </source>
</evidence>
<proteinExistence type="inferred from homology"/>
<evidence type="ECO:0000256" key="10">
    <source>
        <dbReference type="SAM" id="Phobius"/>
    </source>
</evidence>
<evidence type="ECO:0000256" key="8">
    <source>
        <dbReference type="ARBA" id="ARBA00023136"/>
    </source>
</evidence>
<dbReference type="Proteomes" id="UP000789739">
    <property type="component" value="Unassembled WGS sequence"/>
</dbReference>
<comment type="function">
    <text evidence="9">Involved in the organization of the mitochondrial membranes and the global structure of the mitochondria. Also required for mitochondrial distribution and mobility as well as for the maintenance of mitochondrial DNA nucleoids structures.</text>
</comment>
<dbReference type="PANTHER" id="PTHR31068:SF0">
    <property type="entry name" value="MITOCHONDRIAL DISTRIBUTION AND MORPHOLOGY PROTEIN 31"/>
    <property type="match status" value="1"/>
</dbReference>
<evidence type="ECO:0000313" key="11">
    <source>
        <dbReference type="EMBL" id="CAG8456769.1"/>
    </source>
</evidence>
<keyword evidence="8 10" id="KW-0472">Membrane</keyword>
<sequence length="473" mass="54320">MDDIMAMFSWVFVGNTLFIIVGTTSFFSLLLATANSLQFQEFIARQIGSYLTRETGITIVFESAIVPNWKEGKISLKNVSVKRSHSSDDYQTPRFVVFAEGEIEEEQCDNNFTMFDLTIEKIDVELSFVRWLDRKGLIKSAVVKGVRGVVDRRSVHWDSCVPYVAQEWRRLAQPGDFEIDSFHVEDLLITIYQPGDFRPYNVAIFHAYLPRLRQQWLMYDMLCAKNITGTFDNCLFSVHSASIRENRLGEEGQWKKMSRLRIDGLNIDHLNAGVPGPFGWIYSGSVDIHADIMIPDDSYDDLIKKFVNDIVEKIDDVVVQQKPVVIWRRNDNTDCDWERISGNGNDTDYSEAQSQGEEQADLMLLADLIVRFHDVKASVPLVAEDLSFIDSALIRPIVAYINGNRTLTSMKFEIIKNQCFAELTMDEQKRHKRLKRVGVWGLQTMTKNLVNIWDYATGQRGFWHYIGTIPGYA</sequence>
<evidence type="ECO:0000256" key="6">
    <source>
        <dbReference type="ARBA" id="ARBA00022989"/>
    </source>
</evidence>
<name>A0A9N8VQZ0_9GLOM</name>